<dbReference type="InterPro" id="IPR050525">
    <property type="entry name" value="ECM_Assembly_Org"/>
</dbReference>
<keyword evidence="6 8" id="KW-1015">Disulfide bond</keyword>
<proteinExistence type="predicted"/>
<dbReference type="PROSITE" id="PS00010">
    <property type="entry name" value="ASX_HYDROXYL"/>
    <property type="match status" value="3"/>
</dbReference>
<evidence type="ECO:0000256" key="8">
    <source>
        <dbReference type="PROSITE-ProRule" id="PRU00076"/>
    </source>
</evidence>
<dbReference type="PRINTS" id="PR00010">
    <property type="entry name" value="EGFBLOOD"/>
</dbReference>
<dbReference type="EMBL" id="KB309928">
    <property type="protein sequence ID" value="ELT92983.1"/>
    <property type="molecule type" value="Genomic_DNA"/>
</dbReference>
<dbReference type="PRINTS" id="PR00453">
    <property type="entry name" value="VWFADOMAIN"/>
</dbReference>
<keyword evidence="5" id="KW-0677">Repeat</keyword>
<dbReference type="Pfam" id="PF00008">
    <property type="entry name" value="EGF"/>
    <property type="match status" value="3"/>
</dbReference>
<dbReference type="Gene3D" id="3.40.50.410">
    <property type="entry name" value="von Willebrand factor, type A domain"/>
    <property type="match status" value="5"/>
</dbReference>
<feature type="domain" description="EGF-like" evidence="10">
    <location>
        <begin position="640"/>
        <end position="676"/>
    </location>
</feature>
<dbReference type="InterPro" id="IPR036465">
    <property type="entry name" value="vWFA_dom_sf"/>
</dbReference>
<dbReference type="PROSITE" id="PS50026">
    <property type="entry name" value="EGF_3"/>
    <property type="match status" value="3"/>
</dbReference>
<feature type="disulfide bond" evidence="8">
    <location>
        <begin position="440"/>
        <end position="449"/>
    </location>
</feature>
<dbReference type="GO" id="GO:0005576">
    <property type="term" value="C:extracellular region"/>
    <property type="evidence" value="ECO:0007669"/>
    <property type="project" value="UniProtKB-SubCell"/>
</dbReference>
<dbReference type="OrthoDB" id="6132182at2759"/>
<reference evidence="14" key="1">
    <citation type="submission" date="2012-12" db="EMBL/GenBank/DDBJ databases">
        <authorList>
            <person name="Hellsten U."/>
            <person name="Grimwood J."/>
            <person name="Chapman J.A."/>
            <person name="Shapiro H."/>
            <person name="Aerts A."/>
            <person name="Otillar R.P."/>
            <person name="Terry A.Y."/>
            <person name="Boore J.L."/>
            <person name="Simakov O."/>
            <person name="Marletaz F."/>
            <person name="Cho S.-J."/>
            <person name="Edsinger-Gonzales E."/>
            <person name="Havlak P."/>
            <person name="Kuo D.-H."/>
            <person name="Larsson T."/>
            <person name="Lv J."/>
            <person name="Arendt D."/>
            <person name="Savage R."/>
            <person name="Osoegawa K."/>
            <person name="de Jong P."/>
            <person name="Lindberg D.R."/>
            <person name="Seaver E.C."/>
            <person name="Weisblat D.A."/>
            <person name="Putnam N.H."/>
            <person name="Grigoriev I.V."/>
            <person name="Rokhsar D.S."/>
        </authorList>
    </citation>
    <scope>NUCLEOTIDE SEQUENCE</scope>
    <source>
        <strain evidence="14">I ESC-2004</strain>
    </source>
</reference>
<feature type="domain" description="VWFA" evidence="11">
    <location>
        <begin position="457"/>
        <end position="633"/>
    </location>
</feature>
<evidence type="ECO:0000313" key="12">
    <source>
        <dbReference type="EMBL" id="ELT92983.1"/>
    </source>
</evidence>
<dbReference type="PANTHER" id="PTHR24020">
    <property type="entry name" value="COLLAGEN ALPHA"/>
    <property type="match status" value="1"/>
</dbReference>
<dbReference type="EMBL" id="AMQN01002724">
    <property type="status" value="NOT_ANNOTATED_CDS"/>
    <property type="molecule type" value="Genomic_DNA"/>
</dbReference>
<evidence type="ECO:0000259" key="11">
    <source>
        <dbReference type="PROSITE" id="PS50234"/>
    </source>
</evidence>
<evidence type="ECO:0000256" key="2">
    <source>
        <dbReference type="ARBA" id="ARBA00022525"/>
    </source>
</evidence>
<evidence type="ECO:0000256" key="7">
    <source>
        <dbReference type="ARBA" id="ARBA00023180"/>
    </source>
</evidence>
<dbReference type="Pfam" id="PF00092">
    <property type="entry name" value="VWA"/>
    <property type="match status" value="5"/>
</dbReference>
<protein>
    <submittedName>
        <fullName evidence="12 13">Uncharacterized protein</fullName>
    </submittedName>
</protein>
<keyword evidence="4 9" id="KW-0732">Signal</keyword>
<dbReference type="STRING" id="283909.R7TGQ8"/>
<dbReference type="SUPFAM" id="SSF53300">
    <property type="entry name" value="vWA-like"/>
    <property type="match status" value="5"/>
</dbReference>
<comment type="subcellular location">
    <subcellularLocation>
        <location evidence="1">Secreted</location>
    </subcellularLocation>
</comment>
<dbReference type="SMART" id="SM00179">
    <property type="entry name" value="EGF_CA"/>
    <property type="match status" value="3"/>
</dbReference>
<dbReference type="EnsemblMetazoa" id="CapteT220507">
    <property type="protein sequence ID" value="CapteP220507"/>
    <property type="gene ID" value="CapteG220507"/>
</dbReference>
<dbReference type="InterPro" id="IPR000742">
    <property type="entry name" value="EGF"/>
</dbReference>
<dbReference type="InterPro" id="IPR000152">
    <property type="entry name" value="EGF-type_Asp/Asn_hydroxyl_site"/>
</dbReference>
<dbReference type="InterPro" id="IPR002035">
    <property type="entry name" value="VWF_A"/>
</dbReference>
<evidence type="ECO:0000313" key="14">
    <source>
        <dbReference type="Proteomes" id="UP000014760"/>
    </source>
</evidence>
<evidence type="ECO:0000256" key="6">
    <source>
        <dbReference type="ARBA" id="ARBA00023157"/>
    </source>
</evidence>
<dbReference type="FunFam" id="2.10.25.10:FF:000031">
    <property type="entry name" value="neurogenic locus notch homolog protein 3"/>
    <property type="match status" value="1"/>
</dbReference>
<feature type="domain" description="VWFA" evidence="11">
    <location>
        <begin position="912"/>
        <end position="1088"/>
    </location>
</feature>
<feature type="chain" id="PRO_5008786979" evidence="9">
    <location>
        <begin position="17"/>
        <end position="1094"/>
    </location>
</feature>
<feature type="signal peptide" evidence="9">
    <location>
        <begin position="1"/>
        <end position="16"/>
    </location>
</feature>
<dbReference type="HOGENOM" id="CLU_003792_0_0_1"/>
<feature type="domain" description="VWFA" evidence="11">
    <location>
        <begin position="684"/>
        <end position="861"/>
    </location>
</feature>
<dbReference type="PROSITE" id="PS50234">
    <property type="entry name" value="VWFA"/>
    <property type="match status" value="5"/>
</dbReference>
<evidence type="ECO:0000259" key="10">
    <source>
        <dbReference type="PROSITE" id="PS50026"/>
    </source>
</evidence>
<dbReference type="FunFam" id="2.10.25.10:FF:000520">
    <property type="entry name" value="Predicted protein"/>
    <property type="match status" value="1"/>
</dbReference>
<evidence type="ECO:0000256" key="3">
    <source>
        <dbReference type="ARBA" id="ARBA00022536"/>
    </source>
</evidence>
<accession>R7TGQ8</accession>
<evidence type="ECO:0000256" key="9">
    <source>
        <dbReference type="SAM" id="SignalP"/>
    </source>
</evidence>
<feature type="disulfide bond" evidence="8">
    <location>
        <begin position="894"/>
        <end position="903"/>
    </location>
</feature>
<dbReference type="AlphaFoldDB" id="R7TGQ8"/>
<dbReference type="InterPro" id="IPR001881">
    <property type="entry name" value="EGF-like_Ca-bd_dom"/>
</dbReference>
<dbReference type="FunFam" id="3.40.50.410:FF:000004">
    <property type="entry name" value="collagen alpha-6(VI) chain"/>
    <property type="match status" value="3"/>
</dbReference>
<feature type="domain" description="VWFA" evidence="11">
    <location>
        <begin position="232"/>
        <end position="407"/>
    </location>
</feature>
<feature type="domain" description="EGF-like" evidence="10">
    <location>
        <begin position="414"/>
        <end position="450"/>
    </location>
</feature>
<dbReference type="Proteomes" id="UP000014760">
    <property type="component" value="Unassembled WGS sequence"/>
</dbReference>
<feature type="domain" description="VWFA" evidence="11">
    <location>
        <begin position="43"/>
        <end position="216"/>
    </location>
</feature>
<reference evidence="13" key="3">
    <citation type="submission" date="2015-06" db="UniProtKB">
        <authorList>
            <consortium name="EnsemblMetazoa"/>
        </authorList>
    </citation>
    <scope>IDENTIFICATION</scope>
</reference>
<dbReference type="CDD" id="cd01450">
    <property type="entry name" value="vWFA_subfamily_ECM"/>
    <property type="match status" value="1"/>
</dbReference>
<reference evidence="12 14" key="2">
    <citation type="journal article" date="2013" name="Nature">
        <title>Insights into bilaterian evolution from three spiralian genomes.</title>
        <authorList>
            <person name="Simakov O."/>
            <person name="Marletaz F."/>
            <person name="Cho S.J."/>
            <person name="Edsinger-Gonzales E."/>
            <person name="Havlak P."/>
            <person name="Hellsten U."/>
            <person name="Kuo D.H."/>
            <person name="Larsson T."/>
            <person name="Lv J."/>
            <person name="Arendt D."/>
            <person name="Savage R."/>
            <person name="Osoegawa K."/>
            <person name="de Jong P."/>
            <person name="Grimwood J."/>
            <person name="Chapman J.A."/>
            <person name="Shapiro H."/>
            <person name="Aerts A."/>
            <person name="Otillar R.P."/>
            <person name="Terry A.Y."/>
            <person name="Boore J.L."/>
            <person name="Grigoriev I.V."/>
            <person name="Lindberg D.R."/>
            <person name="Seaver E.C."/>
            <person name="Weisblat D.A."/>
            <person name="Putnam N.H."/>
            <person name="Rokhsar D.S."/>
        </authorList>
    </citation>
    <scope>NUCLEOTIDE SEQUENCE</scope>
    <source>
        <strain evidence="12 14">I ESC-2004</strain>
    </source>
</reference>
<dbReference type="Gene3D" id="2.10.25.10">
    <property type="entry name" value="Laminin"/>
    <property type="match status" value="3"/>
</dbReference>
<feature type="disulfide bond" evidence="8">
    <location>
        <begin position="666"/>
        <end position="675"/>
    </location>
</feature>
<comment type="caution">
    <text evidence="8">Lacks conserved residue(s) required for the propagation of feature annotation.</text>
</comment>
<dbReference type="FunFam" id="2.10.25.10:FF:000122">
    <property type="entry name" value="Protein crumbs homolog 2"/>
    <property type="match status" value="1"/>
</dbReference>
<dbReference type="InterPro" id="IPR018097">
    <property type="entry name" value="EGF_Ca-bd_CS"/>
</dbReference>
<gene>
    <name evidence="12" type="ORF">CAPTEDRAFT_220507</name>
</gene>
<sequence>MEKIFILVALVASVHCATLSTDIKDRLRRQAEEATTPDCSQADIIFVMDSSGSVGDSNWKLVLQFVQNVVDNLDIGSHATRVGAITYGNRATVNFYLDDYSNKEDINAALGAIRWKDQETNTSGAIRTMEQMFVREKGDRRKAPNVGVVITDGASNRDVNYTIPYANAAKASGIAMFAIGIGDKVNKDELDAIATNTTMVFEVGDFDMLETINSRLVSAACDIPVDCSQNTDIAFVIDSSGSVREENFQKMKDFVNIMIDNLNVDEEQSNVAVVTFSDVAKVRLNLNEYNTRQELKDAIDAIPYDRGTTNTADALRILRNDVFIESNGDVPALKNIAIVLTDGGSNKFEDTLEEARLTRQAGINVISVGVSNWVNMIELKEMATDPDDLNVFNIESFDVITRIKSDLKAILCDQEDECESFPCKNGGTCINDINRYVCNCPQGYAGINCEFECNAADVVIALDSSGSIGRENYYTMLDFTKELVASLNIGRQHTLVGLETFSNGVEVKFNLNDFQNKLDVVNAISFPYNGGTTNTAEALNIMTEAQFSPQGGDRSQIRNVGIIITDGESNDRVSTFAKAVEARNQGIDLIAVGINIKSRAGQRELRGIASDPDDRNVMNVVDFESLLNMTDAVVTAVCNTVNECASNPCANGGTCEDHINGFTCRCPNGYTGPLCERSCNGQADIVFVIDSSGSIREHRYDMVLDYVKTIVDSMEVAPDRTRVGVVTYGDNANVRFNLNTYPDKQDVMQAIDGITYSRGRTNTADALRVARTQMFTQANGDRFDVQNYAVVLTDGESNVNPENTIPEAIQCRIDGIHVMAVTVIPQATSSLEIKGIASDPDSANIFNVQNFQDLPSIHMPVVGAMCDDINECASNPCQNNARCLDGLGQYMCMCGDEYTGVNCERRCTRRRDIVFVLDASGSVEAKFDLAMQFSRKVVQGLNFAGGRTRVGVATYDDSSHIRFHLNKYTDQQSVLNAIAYTITFGRTNTASGIDDLRLNMFTSQNGDRPGDDNFGIVITDGYSNINKEQTGISAQLAKQSGITMMAVGVGKNGDVDRSEINEIASDPDNQYAFLLEDETQIDAVADRVLDQLCQ</sequence>
<evidence type="ECO:0000256" key="4">
    <source>
        <dbReference type="ARBA" id="ARBA00022729"/>
    </source>
</evidence>
<dbReference type="SMART" id="SM00327">
    <property type="entry name" value="VWA"/>
    <property type="match status" value="5"/>
</dbReference>
<dbReference type="PROSITE" id="PS01187">
    <property type="entry name" value="EGF_CA"/>
    <property type="match status" value="2"/>
</dbReference>
<keyword evidence="7" id="KW-0325">Glycoprotein</keyword>
<evidence type="ECO:0000256" key="5">
    <source>
        <dbReference type="ARBA" id="ARBA00022737"/>
    </source>
</evidence>
<evidence type="ECO:0000256" key="1">
    <source>
        <dbReference type="ARBA" id="ARBA00004613"/>
    </source>
</evidence>
<keyword evidence="3 8" id="KW-0245">EGF-like domain</keyword>
<evidence type="ECO:0000313" key="13">
    <source>
        <dbReference type="EnsemblMetazoa" id="CapteP220507"/>
    </source>
</evidence>
<dbReference type="OMA" id="GREANCA"/>
<keyword evidence="2" id="KW-0964">Secreted</keyword>
<dbReference type="PANTHER" id="PTHR24020:SF84">
    <property type="entry name" value="VWFA DOMAIN-CONTAINING PROTEIN"/>
    <property type="match status" value="1"/>
</dbReference>
<dbReference type="PROSITE" id="PS00022">
    <property type="entry name" value="EGF_1"/>
    <property type="match status" value="3"/>
</dbReference>
<organism evidence="12">
    <name type="scientific">Capitella teleta</name>
    <name type="common">Polychaete worm</name>
    <dbReference type="NCBI Taxonomy" id="283909"/>
    <lineage>
        <taxon>Eukaryota</taxon>
        <taxon>Metazoa</taxon>
        <taxon>Spiralia</taxon>
        <taxon>Lophotrochozoa</taxon>
        <taxon>Annelida</taxon>
        <taxon>Polychaeta</taxon>
        <taxon>Sedentaria</taxon>
        <taxon>Scolecida</taxon>
        <taxon>Capitellidae</taxon>
        <taxon>Capitella</taxon>
    </lineage>
</organism>
<keyword evidence="14" id="KW-1185">Reference proteome</keyword>
<dbReference type="CDD" id="cd00054">
    <property type="entry name" value="EGF_CA"/>
    <property type="match status" value="2"/>
</dbReference>
<feature type="domain" description="EGF-like" evidence="10">
    <location>
        <begin position="868"/>
        <end position="904"/>
    </location>
</feature>
<dbReference type="SMART" id="SM00181">
    <property type="entry name" value="EGF"/>
    <property type="match status" value="3"/>
</dbReference>
<dbReference type="GO" id="GO:0005509">
    <property type="term" value="F:calcium ion binding"/>
    <property type="evidence" value="ECO:0007669"/>
    <property type="project" value="InterPro"/>
</dbReference>
<name>R7TGQ8_CAPTE</name>